<feature type="compositionally biased region" description="Basic and acidic residues" evidence="2">
    <location>
        <begin position="518"/>
        <end position="538"/>
    </location>
</feature>
<keyword evidence="3" id="KW-1133">Transmembrane helix</keyword>
<keyword evidence="3" id="KW-0812">Transmembrane</keyword>
<feature type="transmembrane region" description="Helical" evidence="3">
    <location>
        <begin position="474"/>
        <end position="496"/>
    </location>
</feature>
<dbReference type="Pfam" id="PF13181">
    <property type="entry name" value="TPR_8"/>
    <property type="match status" value="1"/>
</dbReference>
<feature type="region of interest" description="Disordered" evidence="2">
    <location>
        <begin position="507"/>
        <end position="547"/>
    </location>
</feature>
<dbReference type="Pfam" id="PF11020">
    <property type="entry name" value="DUF2610"/>
    <property type="match status" value="1"/>
</dbReference>
<keyword evidence="1" id="KW-0175">Coiled coil</keyword>
<dbReference type="Pfam" id="PF20703">
    <property type="entry name" value="nSTAND1"/>
    <property type="match status" value="1"/>
</dbReference>
<dbReference type="Proteomes" id="UP001596052">
    <property type="component" value="Unassembled WGS sequence"/>
</dbReference>
<dbReference type="Gene3D" id="1.25.40.10">
    <property type="entry name" value="Tetratricopeptide repeat domain"/>
    <property type="match status" value="2"/>
</dbReference>
<name>A0ABW0KVP6_9BACT</name>
<feature type="compositionally biased region" description="Basic and acidic residues" evidence="2">
    <location>
        <begin position="1244"/>
        <end position="1253"/>
    </location>
</feature>
<evidence type="ECO:0000256" key="1">
    <source>
        <dbReference type="SAM" id="Coils"/>
    </source>
</evidence>
<dbReference type="SUPFAM" id="SSF52540">
    <property type="entry name" value="P-loop containing nucleoside triphosphate hydrolases"/>
    <property type="match status" value="1"/>
</dbReference>
<keyword evidence="6" id="KW-1185">Reference proteome</keyword>
<evidence type="ECO:0000313" key="5">
    <source>
        <dbReference type="EMBL" id="MFC5457285.1"/>
    </source>
</evidence>
<feature type="region of interest" description="Disordered" evidence="2">
    <location>
        <begin position="1243"/>
        <end position="1282"/>
    </location>
</feature>
<evidence type="ECO:0000256" key="3">
    <source>
        <dbReference type="SAM" id="Phobius"/>
    </source>
</evidence>
<evidence type="ECO:0000313" key="6">
    <source>
        <dbReference type="Proteomes" id="UP001596052"/>
    </source>
</evidence>
<dbReference type="InterPro" id="IPR027417">
    <property type="entry name" value="P-loop_NTPase"/>
</dbReference>
<dbReference type="SUPFAM" id="SSF48452">
    <property type="entry name" value="TPR-like"/>
    <property type="match status" value="2"/>
</dbReference>
<dbReference type="Gene3D" id="3.40.50.300">
    <property type="entry name" value="P-loop containing nucleotide triphosphate hydrolases"/>
    <property type="match status" value="1"/>
</dbReference>
<keyword evidence="3" id="KW-0472">Membrane</keyword>
<dbReference type="InterPro" id="IPR011990">
    <property type="entry name" value="TPR-like_helical_dom_sf"/>
</dbReference>
<reference evidence="6" key="1">
    <citation type="journal article" date="2019" name="Int. J. Syst. Evol. Microbiol.">
        <title>The Global Catalogue of Microorganisms (GCM) 10K type strain sequencing project: providing services to taxonomists for standard genome sequencing and annotation.</title>
        <authorList>
            <consortium name="The Broad Institute Genomics Platform"/>
            <consortium name="The Broad Institute Genome Sequencing Center for Infectious Disease"/>
            <person name="Wu L."/>
            <person name="Ma J."/>
        </authorList>
    </citation>
    <scope>NUCLEOTIDE SEQUENCE [LARGE SCALE GENOMIC DNA]</scope>
    <source>
        <strain evidence="6">CGMCC 4.1469</strain>
    </source>
</reference>
<dbReference type="InterPro" id="IPR049052">
    <property type="entry name" value="nSTAND1"/>
</dbReference>
<proteinExistence type="predicted"/>
<evidence type="ECO:0000259" key="4">
    <source>
        <dbReference type="Pfam" id="PF20703"/>
    </source>
</evidence>
<protein>
    <submittedName>
        <fullName evidence="5">DUF2610 domain-containing protein</fullName>
    </submittedName>
</protein>
<dbReference type="SMART" id="SM00028">
    <property type="entry name" value="TPR"/>
    <property type="match status" value="4"/>
</dbReference>
<evidence type="ECO:0000256" key="2">
    <source>
        <dbReference type="SAM" id="MobiDB-lite"/>
    </source>
</evidence>
<accession>A0ABW0KVP6</accession>
<dbReference type="EMBL" id="JBHSMQ010000009">
    <property type="protein sequence ID" value="MFC5457285.1"/>
    <property type="molecule type" value="Genomic_DNA"/>
</dbReference>
<dbReference type="RefSeq" id="WP_377170416.1">
    <property type="nucleotide sequence ID" value="NZ_JBHSMQ010000009.1"/>
</dbReference>
<sequence>MNPTPASSEVTPDSPWLGLRSYGEGDAAHFFGREKELADLRERVLHKPLTILFGQSGWGKTSLLQAGLVPQLRKDGFLPVIIRLVHDEGAGSLEAQVIGALAKALHAAGCTKAAADVSATLAQGGTASLWLLLHDPVFGLTGADGGVPQPVFIFDQFEEMFTLGDKPERRAATLAFRDVLASLVENRPNAAVRQIIAQDEELADRVHYQARSYRVLMALRYDFLHLLERWRKQMPSLMDNRMELRLLAGPQAFEAVVRPGQKRPGQPPIIPDEVGRAIVRFVAGVAPDVPLGEIDAVPPLLSLICSELNSQRQALGLEQISQSQFEGSGAEILNSFYERSFDPATYGAALEAVPLGGATLQALRRLIEDRLLSAEGFRESIAFDTMLWELSGKADADTAKKVLALLVERRLLSVDERGGVQRLELTHDVLTRVARASREARKEKEALEKARLDQEHAEAEKQKALAEKNRLRKFALAAAACAIAAIIAAVFGWVGMQRAREAAAEARRQEAEANTQREQARRQEEVARRQEAEAKRQQAEANAGFDAARDATDKMVAKLAGEDFAFVPGIQPFREESARKAIELYQYLASRRPDDQSIQIGLLRMEAARANILSQIGTVEEAKTAYETLVPRLRKAQSLYSSPDFSVLLANTFIDYDVFIDDNGFPDDESLLKDALKAIEPLATEKHDPRAGLVLVRAYNIVGLHTSVREEKMKYYTRARDWGKEFLSKREPDAALLDRFSAATHNLGRQLQISESLEDQKKGLELMTQADELQKKALALQPDSPRLLSNAAIGLQQRAELQAKLGNFDEAGKLYEQATATYRLTASANPRVTLYRAWLADGLKNHGVFLSRRQDYVKAKQLYSEGISLLEELVKLREDRPLYGQWLLSLLNQLADFEQGGKGTGAAAKNTANPALAHQIRERGIMAGKKFVEKYPQHMGLRDELGLLLSKQANFEPIRDDKAKAAPLLKEAIGVLKQGFAASPKLVTDYYVSNIIQWTVTHDDALIELAKTEKNPAPLVETRIAYLDGALSYVAHCNSTNSKQTLLDLAQRRANLYLDENKPDKAMELQLRMVELCEKSYLEKPYLYYLRQSFANLLRSMARSYQQLGNREAELRLWQRWLKELAIPHYGFKEPELLDPALEPTDENLAKLRSAKDRLPKLKMFIIPCEVNGVMIPVQFYINNAVPEKDADPIADQARWIKEERGVEVPADVRDSLRKLAAIAHENNVGFADLCTYALNYPTDNKDKKDEKPSGTGTKKATQPRMIEPKGDEKPSASVTKKAASPIILKAKKKAGPPAVAGEKAASDLPKLPDSLSFDAEMARLKAARAELAKAPSDALRFELASQLGNSAFEAVFQKRYKDAVAWSREALDLIAACKADHDPKRRADMVFIYGNLAHALLFQGQYEEAIKMYKDHWDAPMLGRIFKDGVAEDFAMLEKAGIGREEMARARKDLGLPAAAAPAPAKGSPQ</sequence>
<feature type="domain" description="Novel STAND NTPase 1" evidence="4">
    <location>
        <begin position="15"/>
        <end position="440"/>
    </location>
</feature>
<organism evidence="5 6">
    <name type="scientific">Prosthecobacter fluviatilis</name>
    <dbReference type="NCBI Taxonomy" id="445931"/>
    <lineage>
        <taxon>Bacteria</taxon>
        <taxon>Pseudomonadati</taxon>
        <taxon>Verrucomicrobiota</taxon>
        <taxon>Verrucomicrobiia</taxon>
        <taxon>Verrucomicrobiales</taxon>
        <taxon>Verrucomicrobiaceae</taxon>
        <taxon>Prosthecobacter</taxon>
    </lineage>
</organism>
<feature type="coiled-coil region" evidence="1">
    <location>
        <begin position="430"/>
        <end position="469"/>
    </location>
</feature>
<comment type="caution">
    <text evidence="5">The sequence shown here is derived from an EMBL/GenBank/DDBJ whole genome shotgun (WGS) entry which is preliminary data.</text>
</comment>
<dbReference type="InterPro" id="IPR021277">
    <property type="entry name" value="DUF2610"/>
</dbReference>
<dbReference type="InterPro" id="IPR019734">
    <property type="entry name" value="TPR_rpt"/>
</dbReference>
<gene>
    <name evidence="5" type="ORF">ACFQDI_20620</name>
</gene>